<organism evidence="4 5">
    <name type="scientific">Nocardia veterana</name>
    <dbReference type="NCBI Taxonomy" id="132249"/>
    <lineage>
        <taxon>Bacteria</taxon>
        <taxon>Bacillati</taxon>
        <taxon>Actinomycetota</taxon>
        <taxon>Actinomycetes</taxon>
        <taxon>Mycobacteriales</taxon>
        <taxon>Nocardiaceae</taxon>
        <taxon>Nocardia</taxon>
    </lineage>
</organism>
<dbReference type="InterPro" id="IPR004378">
    <property type="entry name" value="F420H2_quin_Rdtase"/>
</dbReference>
<evidence type="ECO:0000256" key="2">
    <source>
        <dbReference type="ARBA" id="ARBA00049106"/>
    </source>
</evidence>
<reference evidence="4 5" key="1">
    <citation type="submission" date="2020-04" db="EMBL/GenBank/DDBJ databases">
        <title>MicrobeNet Type strains.</title>
        <authorList>
            <person name="Nicholson A.C."/>
        </authorList>
    </citation>
    <scope>NUCLEOTIDE SEQUENCE [LARGE SCALE GENOMIC DNA]</scope>
    <source>
        <strain evidence="4 5">DSM 44445</strain>
    </source>
</reference>
<dbReference type="SUPFAM" id="SSF50475">
    <property type="entry name" value="FMN-binding split barrel"/>
    <property type="match status" value="1"/>
</dbReference>
<proteinExistence type="inferred from homology"/>
<gene>
    <name evidence="4" type="ORF">HGA07_22650</name>
</gene>
<accession>A0A7X6M189</accession>
<sequence length="168" mass="18667">MGRRGGGCGQPPLIGRADRYTPDNAVSNAADEEWAVDVRATNRRVIEQFRAGGPVEGMHRDRLVLLTTTGRRTGNPHTTPMMFHRDGDRLLVVASNVGAPNHPDWYLNLVADPAVTVELADDTWSATATPLRDGHYERAWAELTRLYPFFAEHARKTVRTIPVVALTR</sequence>
<dbReference type="Gene3D" id="2.30.110.10">
    <property type="entry name" value="Electron Transport, Fmn-binding Protein, Chain A"/>
    <property type="match status" value="1"/>
</dbReference>
<dbReference type="InterPro" id="IPR012349">
    <property type="entry name" value="Split_barrel_FMN-bd"/>
</dbReference>
<dbReference type="NCBIfam" id="TIGR00026">
    <property type="entry name" value="hi_GC_TIGR00026"/>
    <property type="match status" value="1"/>
</dbReference>
<evidence type="ECO:0000313" key="5">
    <source>
        <dbReference type="Proteomes" id="UP000523447"/>
    </source>
</evidence>
<dbReference type="GO" id="GO:0070967">
    <property type="term" value="F:coenzyme F420 binding"/>
    <property type="evidence" value="ECO:0007669"/>
    <property type="project" value="TreeGrafter"/>
</dbReference>
<dbReference type="GO" id="GO:0016491">
    <property type="term" value="F:oxidoreductase activity"/>
    <property type="evidence" value="ECO:0007669"/>
    <property type="project" value="InterPro"/>
</dbReference>
<comment type="catalytic activity">
    <reaction evidence="2">
        <text>oxidized coenzyme F420-(gamma-L-Glu)(n) + a quinol + H(+) = reduced coenzyme F420-(gamma-L-Glu)(n) + a quinone</text>
        <dbReference type="Rhea" id="RHEA:39663"/>
        <dbReference type="Rhea" id="RHEA-COMP:12939"/>
        <dbReference type="Rhea" id="RHEA-COMP:14378"/>
        <dbReference type="ChEBI" id="CHEBI:15378"/>
        <dbReference type="ChEBI" id="CHEBI:24646"/>
        <dbReference type="ChEBI" id="CHEBI:132124"/>
        <dbReference type="ChEBI" id="CHEBI:133980"/>
        <dbReference type="ChEBI" id="CHEBI:139511"/>
    </reaction>
</comment>
<dbReference type="EMBL" id="JAAXPE010000029">
    <property type="protein sequence ID" value="NKY88408.1"/>
    <property type="molecule type" value="Genomic_DNA"/>
</dbReference>
<name>A0A7X6M189_9NOCA</name>
<dbReference type="Pfam" id="PF04075">
    <property type="entry name" value="F420H2_quin_red"/>
    <property type="match status" value="1"/>
</dbReference>
<comment type="caution">
    <text evidence="4">The sequence shown here is derived from an EMBL/GenBank/DDBJ whole genome shotgun (WGS) entry which is preliminary data.</text>
</comment>
<dbReference type="AlphaFoldDB" id="A0A7X6M189"/>
<keyword evidence="5" id="KW-1185">Reference proteome</keyword>
<dbReference type="PANTHER" id="PTHR39428:SF1">
    <property type="entry name" value="F420H(2)-DEPENDENT QUINONE REDUCTASE RV1261C"/>
    <property type="match status" value="1"/>
</dbReference>
<dbReference type="Proteomes" id="UP000523447">
    <property type="component" value="Unassembled WGS sequence"/>
</dbReference>
<evidence type="ECO:0000256" key="3">
    <source>
        <dbReference type="SAM" id="MobiDB-lite"/>
    </source>
</evidence>
<evidence type="ECO:0000313" key="4">
    <source>
        <dbReference type="EMBL" id="NKY88408.1"/>
    </source>
</evidence>
<comment type="similarity">
    <text evidence="1">Belongs to the F420H(2)-dependent quinone reductase family.</text>
</comment>
<dbReference type="PANTHER" id="PTHR39428">
    <property type="entry name" value="F420H(2)-DEPENDENT QUINONE REDUCTASE RV1261C"/>
    <property type="match status" value="1"/>
</dbReference>
<dbReference type="GO" id="GO:0005886">
    <property type="term" value="C:plasma membrane"/>
    <property type="evidence" value="ECO:0007669"/>
    <property type="project" value="TreeGrafter"/>
</dbReference>
<feature type="region of interest" description="Disordered" evidence="3">
    <location>
        <begin position="1"/>
        <end position="21"/>
    </location>
</feature>
<evidence type="ECO:0000256" key="1">
    <source>
        <dbReference type="ARBA" id="ARBA00008710"/>
    </source>
</evidence>
<protein>
    <submittedName>
        <fullName evidence="4">Nitroreductase family deazaflavin-dependent oxidoreductase</fullName>
    </submittedName>
</protein>